<dbReference type="AlphaFoldDB" id="A0A7J2T8H2"/>
<feature type="transmembrane region" description="Helical" evidence="1">
    <location>
        <begin position="396"/>
        <end position="416"/>
    </location>
</feature>
<accession>A0A7J2T8H2</accession>
<sequence length="432" mass="48134">MSMLLKLYLKTLINRRIYLAVLVLFIGAVIYTYLVRGGEYNWAQYIVSLDPKMLYAFSIPLIFLVLINAHAFNSSLGIHKLLKLEYVAHVKQLKWDFLLGLLQLLPFLPIVIAGTIFLSIDVTTSIKILIFLTLASLALFLKTITAFLIMLTLQAVLALLLWYSGLWLDPTPLVVAFVIVTILRIGASIWGNTRKVTTIFIGDNNYATIANPFILILLATGVLTLGVVISSVIPPGVKVYVMVLGVSVGVAGNVPQLSPADLVIATIAGSMLHLLLFVIASIAISGMRYYDAPIWYAHYLRFKWGGFIVNILVNYLYAVGVTAILCLTLKFIDLSGFKGLFLVPSVACLVSFLVVPRWKYEKSIESYILLEIVVFGMLLYITPLSTWLLKEYSFEVELIASLIFIVATSILAKIRYTKGIDDLWAKIQKLPR</sequence>
<feature type="transmembrane region" description="Helical" evidence="1">
    <location>
        <begin position="304"/>
        <end position="327"/>
    </location>
</feature>
<feature type="transmembrane region" description="Helical" evidence="1">
    <location>
        <begin position="148"/>
        <end position="167"/>
    </location>
</feature>
<keyword evidence="1" id="KW-0812">Transmembrane</keyword>
<keyword evidence="1" id="KW-0472">Membrane</keyword>
<feature type="transmembrane region" description="Helical" evidence="1">
    <location>
        <begin position="339"/>
        <end position="355"/>
    </location>
</feature>
<feature type="transmembrane region" description="Helical" evidence="1">
    <location>
        <begin position="54"/>
        <end position="76"/>
    </location>
</feature>
<proteinExistence type="predicted"/>
<comment type="caution">
    <text evidence="2">The sequence shown here is derived from an EMBL/GenBank/DDBJ whole genome shotgun (WGS) entry which is preliminary data.</text>
</comment>
<evidence type="ECO:0000256" key="1">
    <source>
        <dbReference type="SAM" id="Phobius"/>
    </source>
</evidence>
<organism evidence="2">
    <name type="scientific">Ignisphaera aggregans</name>
    <dbReference type="NCBI Taxonomy" id="334771"/>
    <lineage>
        <taxon>Archaea</taxon>
        <taxon>Thermoproteota</taxon>
        <taxon>Thermoprotei</taxon>
        <taxon>Desulfurococcales</taxon>
        <taxon>Desulfurococcaceae</taxon>
        <taxon>Ignisphaera</taxon>
    </lineage>
</organism>
<gene>
    <name evidence="2" type="ORF">ENP99_00920</name>
</gene>
<feature type="transmembrane region" description="Helical" evidence="1">
    <location>
        <begin position="262"/>
        <end position="284"/>
    </location>
</feature>
<dbReference type="EMBL" id="DSLL01000006">
    <property type="protein sequence ID" value="HEH30669.1"/>
    <property type="molecule type" value="Genomic_DNA"/>
</dbReference>
<feature type="transmembrane region" description="Helical" evidence="1">
    <location>
        <begin position="213"/>
        <end position="233"/>
    </location>
</feature>
<feature type="transmembrane region" description="Helical" evidence="1">
    <location>
        <begin position="16"/>
        <end position="34"/>
    </location>
</feature>
<feature type="transmembrane region" description="Helical" evidence="1">
    <location>
        <begin position="97"/>
        <end position="118"/>
    </location>
</feature>
<evidence type="ECO:0000313" key="2">
    <source>
        <dbReference type="EMBL" id="HEH30669.1"/>
    </source>
</evidence>
<protein>
    <submittedName>
        <fullName evidence="2">Uncharacterized protein</fullName>
    </submittedName>
</protein>
<feature type="transmembrane region" description="Helical" evidence="1">
    <location>
        <begin position="124"/>
        <end position="141"/>
    </location>
</feature>
<keyword evidence="1" id="KW-1133">Transmembrane helix</keyword>
<feature type="transmembrane region" description="Helical" evidence="1">
    <location>
        <begin position="173"/>
        <end position="192"/>
    </location>
</feature>
<feature type="transmembrane region" description="Helical" evidence="1">
    <location>
        <begin position="367"/>
        <end position="389"/>
    </location>
</feature>
<name>A0A7J2T8H2_9CREN</name>
<reference evidence="2" key="1">
    <citation type="journal article" date="2020" name="mSystems">
        <title>Genome- and Community-Level Interaction Insights into Carbon Utilization and Element Cycling Functions of Hydrothermarchaeota in Hydrothermal Sediment.</title>
        <authorList>
            <person name="Zhou Z."/>
            <person name="Liu Y."/>
            <person name="Xu W."/>
            <person name="Pan J."/>
            <person name="Luo Z.H."/>
            <person name="Li M."/>
        </authorList>
    </citation>
    <scope>NUCLEOTIDE SEQUENCE [LARGE SCALE GENOMIC DNA]</scope>
    <source>
        <strain evidence="2">SpSt-27</strain>
    </source>
</reference>